<evidence type="ECO:0000313" key="2">
    <source>
        <dbReference type="Proteomes" id="UP000243459"/>
    </source>
</evidence>
<gene>
    <name evidence="1" type="ORF">A4U43_C05F5630</name>
</gene>
<dbReference type="EMBL" id="CM007385">
    <property type="protein sequence ID" value="ONK67959.1"/>
    <property type="molecule type" value="Genomic_DNA"/>
</dbReference>
<proteinExistence type="predicted"/>
<accession>A0A5P1ETB0</accession>
<keyword evidence="2" id="KW-1185">Reference proteome</keyword>
<dbReference type="AlphaFoldDB" id="A0A5P1ETB0"/>
<dbReference type="Gramene" id="ONK67959">
    <property type="protein sequence ID" value="ONK67959"/>
    <property type="gene ID" value="A4U43_C05F5630"/>
</dbReference>
<name>A0A5P1ETB0_ASPOF</name>
<sequence length="73" mass="7938">MAMGSTAAGGLFKSLSPRLAYSQPTSPRRGWGVAASTAALGSSRFRMVPVLFLALPPFDWLKKQLFEKPEPEQ</sequence>
<reference evidence="2" key="1">
    <citation type="journal article" date="2017" name="Nat. Commun.">
        <title>The asparagus genome sheds light on the origin and evolution of a young Y chromosome.</title>
        <authorList>
            <person name="Harkess A."/>
            <person name="Zhou J."/>
            <person name="Xu C."/>
            <person name="Bowers J.E."/>
            <person name="Van der Hulst R."/>
            <person name="Ayyampalayam S."/>
            <person name="Mercati F."/>
            <person name="Riccardi P."/>
            <person name="McKain M.R."/>
            <person name="Kakrana A."/>
            <person name="Tang H."/>
            <person name="Ray J."/>
            <person name="Groenendijk J."/>
            <person name="Arikit S."/>
            <person name="Mathioni S.M."/>
            <person name="Nakano M."/>
            <person name="Shan H."/>
            <person name="Telgmann-Rauber A."/>
            <person name="Kanno A."/>
            <person name="Yue Z."/>
            <person name="Chen H."/>
            <person name="Li W."/>
            <person name="Chen Y."/>
            <person name="Xu X."/>
            <person name="Zhang Y."/>
            <person name="Luo S."/>
            <person name="Chen H."/>
            <person name="Gao J."/>
            <person name="Mao Z."/>
            <person name="Pires J.C."/>
            <person name="Luo M."/>
            <person name="Kudrna D."/>
            <person name="Wing R.A."/>
            <person name="Meyers B.C."/>
            <person name="Yi K."/>
            <person name="Kong H."/>
            <person name="Lavrijsen P."/>
            <person name="Sunseri F."/>
            <person name="Falavigna A."/>
            <person name="Ye Y."/>
            <person name="Leebens-Mack J.H."/>
            <person name="Chen G."/>
        </authorList>
    </citation>
    <scope>NUCLEOTIDE SEQUENCE [LARGE SCALE GENOMIC DNA]</scope>
    <source>
        <strain evidence="2">cv. DH0086</strain>
    </source>
</reference>
<organism evidence="1 2">
    <name type="scientific">Asparagus officinalis</name>
    <name type="common">Garden asparagus</name>
    <dbReference type="NCBI Taxonomy" id="4686"/>
    <lineage>
        <taxon>Eukaryota</taxon>
        <taxon>Viridiplantae</taxon>
        <taxon>Streptophyta</taxon>
        <taxon>Embryophyta</taxon>
        <taxon>Tracheophyta</taxon>
        <taxon>Spermatophyta</taxon>
        <taxon>Magnoliopsida</taxon>
        <taxon>Liliopsida</taxon>
        <taxon>Asparagales</taxon>
        <taxon>Asparagaceae</taxon>
        <taxon>Asparagoideae</taxon>
        <taxon>Asparagus</taxon>
    </lineage>
</organism>
<evidence type="ECO:0000313" key="1">
    <source>
        <dbReference type="EMBL" id="ONK67959.1"/>
    </source>
</evidence>
<dbReference type="Proteomes" id="UP000243459">
    <property type="component" value="Chromosome 5"/>
</dbReference>
<protein>
    <submittedName>
        <fullName evidence="1">Uncharacterized protein</fullName>
    </submittedName>
</protein>